<dbReference type="SMART" id="SM00387">
    <property type="entry name" value="HATPase_c"/>
    <property type="match status" value="1"/>
</dbReference>
<dbReference type="OrthoDB" id="9757990at2"/>
<organism evidence="8 9">
    <name type="scientific">Ktedonosporobacter rubrisoli</name>
    <dbReference type="NCBI Taxonomy" id="2509675"/>
    <lineage>
        <taxon>Bacteria</taxon>
        <taxon>Bacillati</taxon>
        <taxon>Chloroflexota</taxon>
        <taxon>Ktedonobacteria</taxon>
        <taxon>Ktedonobacterales</taxon>
        <taxon>Ktedonosporobacteraceae</taxon>
        <taxon>Ktedonosporobacter</taxon>
    </lineage>
</organism>
<dbReference type="InterPro" id="IPR003661">
    <property type="entry name" value="HisK_dim/P_dom"/>
</dbReference>
<dbReference type="KEGG" id="kbs:EPA93_39765"/>
<accession>A0A4P6K2S4</accession>
<evidence type="ECO:0000313" key="9">
    <source>
        <dbReference type="Proteomes" id="UP000290365"/>
    </source>
</evidence>
<evidence type="ECO:0000256" key="5">
    <source>
        <dbReference type="ARBA" id="ARBA00022777"/>
    </source>
</evidence>
<dbReference type="GO" id="GO:0009927">
    <property type="term" value="F:histidine phosphotransfer kinase activity"/>
    <property type="evidence" value="ECO:0007669"/>
    <property type="project" value="TreeGrafter"/>
</dbReference>
<keyword evidence="5 8" id="KW-0418">Kinase</keyword>
<proteinExistence type="predicted"/>
<evidence type="ECO:0000256" key="2">
    <source>
        <dbReference type="ARBA" id="ARBA00012438"/>
    </source>
</evidence>
<dbReference type="CDD" id="cd00082">
    <property type="entry name" value="HisKA"/>
    <property type="match status" value="1"/>
</dbReference>
<dbReference type="EC" id="2.7.13.3" evidence="2"/>
<dbReference type="SUPFAM" id="SSF47384">
    <property type="entry name" value="Homodimeric domain of signal transducing histidine kinase"/>
    <property type="match status" value="1"/>
</dbReference>
<dbReference type="Pfam" id="PF02518">
    <property type="entry name" value="HATPase_c"/>
    <property type="match status" value="1"/>
</dbReference>
<keyword evidence="9" id="KW-1185">Reference proteome</keyword>
<dbReference type="EMBL" id="CP035758">
    <property type="protein sequence ID" value="QBD81786.1"/>
    <property type="molecule type" value="Genomic_DNA"/>
</dbReference>
<dbReference type="InterPro" id="IPR036097">
    <property type="entry name" value="HisK_dim/P_sf"/>
</dbReference>
<comment type="catalytic activity">
    <reaction evidence="1">
        <text>ATP + protein L-histidine = ADP + protein N-phospho-L-histidine.</text>
        <dbReference type="EC" id="2.7.13.3"/>
    </reaction>
</comment>
<keyword evidence="6" id="KW-0902">Two-component regulatory system</keyword>
<dbReference type="RefSeq" id="WP_129892847.1">
    <property type="nucleotide sequence ID" value="NZ_CP035758.1"/>
</dbReference>
<dbReference type="Gene3D" id="3.30.565.10">
    <property type="entry name" value="Histidine kinase-like ATPase, C-terminal domain"/>
    <property type="match status" value="1"/>
</dbReference>
<evidence type="ECO:0000256" key="1">
    <source>
        <dbReference type="ARBA" id="ARBA00000085"/>
    </source>
</evidence>
<dbReference type="InterPro" id="IPR005467">
    <property type="entry name" value="His_kinase_dom"/>
</dbReference>
<keyword evidence="3" id="KW-0597">Phosphoprotein</keyword>
<dbReference type="SMART" id="SM00388">
    <property type="entry name" value="HisKA"/>
    <property type="match status" value="1"/>
</dbReference>
<dbReference type="SUPFAM" id="SSF55874">
    <property type="entry name" value="ATPase domain of HSP90 chaperone/DNA topoisomerase II/histidine kinase"/>
    <property type="match status" value="1"/>
</dbReference>
<dbReference type="InterPro" id="IPR036890">
    <property type="entry name" value="HATPase_C_sf"/>
</dbReference>
<keyword evidence="4" id="KW-0808">Transferase</keyword>
<evidence type="ECO:0000259" key="7">
    <source>
        <dbReference type="PROSITE" id="PS50109"/>
    </source>
</evidence>
<dbReference type="InterPro" id="IPR004358">
    <property type="entry name" value="Sig_transdc_His_kin-like_C"/>
</dbReference>
<evidence type="ECO:0000256" key="4">
    <source>
        <dbReference type="ARBA" id="ARBA00022679"/>
    </source>
</evidence>
<dbReference type="AlphaFoldDB" id="A0A4P6K2S4"/>
<dbReference type="SUPFAM" id="SSF55781">
    <property type="entry name" value="GAF domain-like"/>
    <property type="match status" value="1"/>
</dbReference>
<evidence type="ECO:0000256" key="3">
    <source>
        <dbReference type="ARBA" id="ARBA00022553"/>
    </source>
</evidence>
<dbReference type="Proteomes" id="UP000290365">
    <property type="component" value="Chromosome"/>
</dbReference>
<evidence type="ECO:0000256" key="6">
    <source>
        <dbReference type="ARBA" id="ARBA00023012"/>
    </source>
</evidence>
<dbReference type="GO" id="GO:0000155">
    <property type="term" value="F:phosphorelay sensor kinase activity"/>
    <property type="evidence" value="ECO:0007669"/>
    <property type="project" value="InterPro"/>
</dbReference>
<dbReference type="Pfam" id="PF00512">
    <property type="entry name" value="HisKA"/>
    <property type="match status" value="1"/>
</dbReference>
<protein>
    <recommendedName>
        <fullName evidence="2">histidine kinase</fullName>
        <ecNumber evidence="2">2.7.13.3</ecNumber>
    </recommendedName>
</protein>
<evidence type="ECO:0000313" key="8">
    <source>
        <dbReference type="EMBL" id="QBD81786.1"/>
    </source>
</evidence>
<sequence length="443" mass="49263">MSAQLRLHELTSRIHHLLECSGVSLVLNCPEVALRHPLLSLFFLTCHCPMIYSDALTEHALLENERIWALCDIALQSGRCVGYRDEFIEKAIGSLAIAPLERPAGILGFLICINTQPYAFGEGEHLLLEQYLPIVAQHVESILGDACIPSAREDVESDIVTDVREQSEFISLVSHELRVPLTAIKGYAGLLQAYSVADLQDQGGGMRITAARQQHYLDIIMAQVKHLEVLVGDLLDVSRLQAGRLALRCTRVDLAQICRYVAQLMQYRLEQQQPGRYHIRCNIDSALPYAWADPDRVQQVLTNLVENAVKYSPEGGLIEILAYTCVARLPLTKDYRSSKRIYATIDANHKSINRAQTARILQMAYITVRDQGIGIPAHLQGSLFRPFTRLNQPHAGQVTGVGVGLYISRKLVEAMQGQISLESSEGQGTSVTFTLPAEDQDKE</sequence>
<name>A0A4P6K2S4_KTERU</name>
<dbReference type="InterPro" id="IPR003594">
    <property type="entry name" value="HATPase_dom"/>
</dbReference>
<reference evidence="8 9" key="1">
    <citation type="submission" date="2019-01" db="EMBL/GenBank/DDBJ databases">
        <title>Ktedonosporobacter rubrisoli SCAWS-G2.</title>
        <authorList>
            <person name="Huang Y."/>
            <person name="Yan B."/>
        </authorList>
    </citation>
    <scope>NUCLEOTIDE SEQUENCE [LARGE SCALE GENOMIC DNA]</scope>
    <source>
        <strain evidence="8 9">SCAWS-G2</strain>
    </source>
</reference>
<dbReference type="PROSITE" id="PS50109">
    <property type="entry name" value="HIS_KIN"/>
    <property type="match status" value="1"/>
</dbReference>
<feature type="domain" description="Histidine kinase" evidence="7">
    <location>
        <begin position="172"/>
        <end position="439"/>
    </location>
</feature>
<dbReference type="PANTHER" id="PTHR43047">
    <property type="entry name" value="TWO-COMPONENT HISTIDINE PROTEIN KINASE"/>
    <property type="match status" value="1"/>
</dbReference>
<gene>
    <name evidence="8" type="ORF">EPA93_39765</name>
</gene>
<dbReference type="GO" id="GO:0005886">
    <property type="term" value="C:plasma membrane"/>
    <property type="evidence" value="ECO:0007669"/>
    <property type="project" value="TreeGrafter"/>
</dbReference>
<dbReference type="PANTHER" id="PTHR43047:SF72">
    <property type="entry name" value="OSMOSENSING HISTIDINE PROTEIN KINASE SLN1"/>
    <property type="match status" value="1"/>
</dbReference>
<dbReference type="PRINTS" id="PR00344">
    <property type="entry name" value="BCTRLSENSOR"/>
</dbReference>
<dbReference type="Gene3D" id="1.10.287.130">
    <property type="match status" value="1"/>
</dbReference>